<feature type="compositionally biased region" description="Low complexity" evidence="1">
    <location>
        <begin position="157"/>
        <end position="170"/>
    </location>
</feature>
<name>A0ABN9UPB6_9DINO</name>
<feature type="compositionally biased region" description="Low complexity" evidence="1">
    <location>
        <begin position="37"/>
        <end position="48"/>
    </location>
</feature>
<accession>A0ABN9UPB6</accession>
<evidence type="ECO:0000313" key="2">
    <source>
        <dbReference type="EMBL" id="CAK0861063.1"/>
    </source>
</evidence>
<dbReference type="EMBL" id="CAUYUJ010016038">
    <property type="protein sequence ID" value="CAK0861063.1"/>
    <property type="molecule type" value="Genomic_DNA"/>
</dbReference>
<sequence>MYPPQPQLGSSPNISPTGASLPGAQPQKNFGALDFDGPAASGPSGAPGAPMPGMPGAPPMPQPGMIPMMSMQQLQQQPLPQLQQMQAVLQQQLQLVMQAMQMQAQMAPGMPGMPGMPGQMMPGAMHPGPEAAAQPQPAASPPQFGDLLNTWKQQTAPGVAPAPALPAQAAMENPFDLM</sequence>
<evidence type="ECO:0000256" key="1">
    <source>
        <dbReference type="SAM" id="MobiDB-lite"/>
    </source>
</evidence>
<feature type="region of interest" description="Disordered" evidence="1">
    <location>
        <begin position="157"/>
        <end position="178"/>
    </location>
</feature>
<reference evidence="2" key="1">
    <citation type="submission" date="2023-10" db="EMBL/GenBank/DDBJ databases">
        <authorList>
            <person name="Chen Y."/>
            <person name="Shah S."/>
            <person name="Dougan E. K."/>
            <person name="Thang M."/>
            <person name="Chan C."/>
        </authorList>
    </citation>
    <scope>NUCLEOTIDE SEQUENCE [LARGE SCALE GENOMIC DNA]</scope>
</reference>
<evidence type="ECO:0000313" key="3">
    <source>
        <dbReference type="Proteomes" id="UP001189429"/>
    </source>
</evidence>
<protein>
    <submittedName>
        <fullName evidence="2">Uncharacterized protein</fullName>
    </submittedName>
</protein>
<proteinExistence type="predicted"/>
<gene>
    <name evidence="2" type="ORF">PCOR1329_LOCUS49854</name>
</gene>
<organism evidence="2 3">
    <name type="scientific">Prorocentrum cordatum</name>
    <dbReference type="NCBI Taxonomy" id="2364126"/>
    <lineage>
        <taxon>Eukaryota</taxon>
        <taxon>Sar</taxon>
        <taxon>Alveolata</taxon>
        <taxon>Dinophyceae</taxon>
        <taxon>Prorocentrales</taxon>
        <taxon>Prorocentraceae</taxon>
        <taxon>Prorocentrum</taxon>
    </lineage>
</organism>
<dbReference type="Proteomes" id="UP001189429">
    <property type="component" value="Unassembled WGS sequence"/>
</dbReference>
<feature type="compositionally biased region" description="Polar residues" evidence="1">
    <location>
        <begin position="7"/>
        <end position="18"/>
    </location>
</feature>
<keyword evidence="3" id="KW-1185">Reference proteome</keyword>
<feature type="region of interest" description="Disordered" evidence="1">
    <location>
        <begin position="1"/>
        <end position="66"/>
    </location>
</feature>
<feature type="compositionally biased region" description="Pro residues" evidence="1">
    <location>
        <begin position="49"/>
        <end position="64"/>
    </location>
</feature>
<comment type="caution">
    <text evidence="2">The sequence shown here is derived from an EMBL/GenBank/DDBJ whole genome shotgun (WGS) entry which is preliminary data.</text>
</comment>